<evidence type="ECO:0000256" key="3">
    <source>
        <dbReference type="ARBA" id="ARBA00022516"/>
    </source>
</evidence>
<feature type="transmembrane region" description="Helical" evidence="12">
    <location>
        <begin position="12"/>
        <end position="36"/>
    </location>
</feature>
<name>A0A8J7TNG1_9BACT</name>
<dbReference type="InterPro" id="IPR005804">
    <property type="entry name" value="FA_desaturase_dom"/>
</dbReference>
<feature type="transmembrane region" description="Helical" evidence="12">
    <location>
        <begin position="149"/>
        <end position="172"/>
    </location>
</feature>
<keyword evidence="9" id="KW-0443">Lipid metabolism</keyword>
<keyword evidence="4 12" id="KW-0812">Transmembrane</keyword>
<comment type="similarity">
    <text evidence="2">Belongs to the fatty acid desaturase type 2 family.</text>
</comment>
<evidence type="ECO:0000256" key="8">
    <source>
        <dbReference type="ARBA" id="ARBA00023004"/>
    </source>
</evidence>
<dbReference type="Proteomes" id="UP000664277">
    <property type="component" value="Unassembled WGS sequence"/>
</dbReference>
<dbReference type="CDD" id="cd03505">
    <property type="entry name" value="Delta9-FADS-like"/>
    <property type="match status" value="1"/>
</dbReference>
<feature type="domain" description="Fatty acid desaturase" evidence="13">
    <location>
        <begin position="17"/>
        <end position="237"/>
    </location>
</feature>
<evidence type="ECO:0000256" key="1">
    <source>
        <dbReference type="ARBA" id="ARBA00004141"/>
    </source>
</evidence>
<evidence type="ECO:0000256" key="11">
    <source>
        <dbReference type="ARBA" id="ARBA00023160"/>
    </source>
</evidence>
<dbReference type="PANTHER" id="PTHR11351:SF31">
    <property type="entry name" value="DESATURASE 1, ISOFORM A-RELATED"/>
    <property type="match status" value="1"/>
</dbReference>
<feature type="transmembrane region" description="Helical" evidence="12">
    <location>
        <begin position="48"/>
        <end position="70"/>
    </location>
</feature>
<keyword evidence="3" id="KW-0444">Lipid biosynthesis</keyword>
<keyword evidence="5" id="KW-0276">Fatty acid metabolism</keyword>
<evidence type="ECO:0000256" key="4">
    <source>
        <dbReference type="ARBA" id="ARBA00022692"/>
    </source>
</evidence>
<evidence type="ECO:0000256" key="6">
    <source>
        <dbReference type="ARBA" id="ARBA00022989"/>
    </source>
</evidence>
<dbReference type="AlphaFoldDB" id="A0A8J7TNG1"/>
<evidence type="ECO:0000256" key="7">
    <source>
        <dbReference type="ARBA" id="ARBA00023002"/>
    </source>
</evidence>
<protein>
    <submittedName>
        <fullName evidence="14">Acyl-CoA desaturase</fullName>
    </submittedName>
</protein>
<evidence type="ECO:0000256" key="10">
    <source>
        <dbReference type="ARBA" id="ARBA00023136"/>
    </source>
</evidence>
<evidence type="ECO:0000256" key="2">
    <source>
        <dbReference type="ARBA" id="ARBA00008749"/>
    </source>
</evidence>
<evidence type="ECO:0000313" key="14">
    <source>
        <dbReference type="EMBL" id="MBN8662754.1"/>
    </source>
</evidence>
<evidence type="ECO:0000256" key="9">
    <source>
        <dbReference type="ARBA" id="ARBA00023098"/>
    </source>
</evidence>
<proteinExistence type="inferred from homology"/>
<keyword evidence="8" id="KW-0408">Iron</keyword>
<evidence type="ECO:0000313" key="15">
    <source>
        <dbReference type="Proteomes" id="UP000664277"/>
    </source>
</evidence>
<evidence type="ECO:0000256" key="5">
    <source>
        <dbReference type="ARBA" id="ARBA00022832"/>
    </source>
</evidence>
<dbReference type="Pfam" id="PF00487">
    <property type="entry name" value="FA_desaturase"/>
    <property type="match status" value="1"/>
</dbReference>
<keyword evidence="7" id="KW-0560">Oxidoreductase</keyword>
<dbReference type="GO" id="GO:0016717">
    <property type="term" value="F:oxidoreductase activity, acting on paired donors, with oxidation of a pair of donors resulting in the reduction of molecular oxygen to two molecules of water"/>
    <property type="evidence" value="ECO:0007669"/>
    <property type="project" value="InterPro"/>
</dbReference>
<dbReference type="PRINTS" id="PR00075">
    <property type="entry name" value="FACDDSATRASE"/>
</dbReference>
<dbReference type="InterPro" id="IPR015876">
    <property type="entry name" value="Acyl-CoA_DS"/>
</dbReference>
<gene>
    <name evidence="14" type="ORF">J0M35_20465</name>
</gene>
<dbReference type="GO" id="GO:0006633">
    <property type="term" value="P:fatty acid biosynthetic process"/>
    <property type="evidence" value="ECO:0007669"/>
    <property type="project" value="UniProtKB-KW"/>
</dbReference>
<accession>A0A8J7TNG1</accession>
<keyword evidence="11" id="KW-0275">Fatty acid biosynthesis</keyword>
<evidence type="ECO:0000256" key="12">
    <source>
        <dbReference type="SAM" id="Phobius"/>
    </source>
</evidence>
<organism evidence="14 15">
    <name type="scientific">Candidatus Obscuribacter phosphatis</name>
    <dbReference type="NCBI Taxonomy" id="1906157"/>
    <lineage>
        <taxon>Bacteria</taxon>
        <taxon>Bacillati</taxon>
        <taxon>Candidatus Melainabacteria</taxon>
        <taxon>Candidatus Obscuribacterales</taxon>
        <taxon>Candidatus Obscuribacteraceae</taxon>
        <taxon>Candidatus Obscuribacter</taxon>
    </lineage>
</organism>
<dbReference type="EMBL" id="JAFLCK010000052">
    <property type="protein sequence ID" value="MBN8662754.1"/>
    <property type="molecule type" value="Genomic_DNA"/>
</dbReference>
<dbReference type="PANTHER" id="PTHR11351">
    <property type="entry name" value="ACYL-COA DESATURASE"/>
    <property type="match status" value="1"/>
</dbReference>
<sequence length="308" mass="34527">MDFSAWTQPSALGTFTVWFLLSYLYAGLGITLGYHRLLTHKGLKVPRWVMYFFVSGGYLALMGAPISWVATHRLHHQKSDLPGDPHSPRDGFEHALYKWMLNMGEKQGPEEVARQCQDLMSDPVLRMLGTSHSAGQAQLCLALNIAWRLAILAFFGPVAFTANFLAGFIVFWSPQFVNTFCHLTNHGYRNFESRDDSRNVWWVAVLACGEGWHNNHHAFPKSARHGMMWWEFDITWATIWMLEKLGLAKDVVRPNETAMAASRIKPAGSKVVVEPVESLKPAAVISMVESEAKAENLAEPVAVGEAVK</sequence>
<evidence type="ECO:0000259" key="13">
    <source>
        <dbReference type="Pfam" id="PF00487"/>
    </source>
</evidence>
<comment type="subcellular location">
    <subcellularLocation>
        <location evidence="1">Membrane</location>
        <topology evidence="1">Multi-pass membrane protein</topology>
    </subcellularLocation>
</comment>
<keyword evidence="10 12" id="KW-0472">Membrane</keyword>
<comment type="caution">
    <text evidence="14">The sequence shown here is derived from an EMBL/GenBank/DDBJ whole genome shotgun (WGS) entry which is preliminary data.</text>
</comment>
<reference evidence="14" key="1">
    <citation type="submission" date="2021-02" db="EMBL/GenBank/DDBJ databases">
        <title>Genome-Resolved Metagenomics of a Microbial Community Performing Photosynthetic Biological Nutrient Removal.</title>
        <authorList>
            <person name="Mcdaniel E.A."/>
        </authorList>
    </citation>
    <scope>NUCLEOTIDE SEQUENCE</scope>
    <source>
        <strain evidence="14">UWPOB_OBS1</strain>
    </source>
</reference>
<keyword evidence="6 12" id="KW-1133">Transmembrane helix</keyword>
<dbReference type="GO" id="GO:0016020">
    <property type="term" value="C:membrane"/>
    <property type="evidence" value="ECO:0007669"/>
    <property type="project" value="UniProtKB-SubCell"/>
</dbReference>